<evidence type="ECO:0000313" key="2">
    <source>
        <dbReference type="EMBL" id="QIZ72300.1"/>
    </source>
</evidence>
<dbReference type="Proteomes" id="UP000500857">
    <property type="component" value="Chromosome"/>
</dbReference>
<dbReference type="KEGG" id="oxy:HCG48_18390"/>
<gene>
    <name evidence="2" type="ORF">HCG48_18390</name>
</gene>
<dbReference type="EMBL" id="CP051167">
    <property type="protein sequence ID" value="QIZ72300.1"/>
    <property type="molecule type" value="Genomic_DNA"/>
</dbReference>
<sequence length="329" mass="34662">MSSERPEPRLKTPFIPPRKRRQLTERLVLATAVAWAIGGRLGSSYGPSLGLENPDILQGTGIVGIVVAGTIAGAAVGVLQMFSLWGYVQPWAWAIATTVGWAISAAIAGIWGTGIPSLQWVEWGTGASLLWPIFWTPAAFVALGIAQTVALRRSATGVWGWLAVPSLGMLAVTVLRLLLFSLGWGTRATGGAIAHFILELASGATFGLVQAIALFPCTRETVAPPASAKTALQIDDPEILAELSAQLQRQLEGAFGEGEGLVYAAIVVRDGQLHSYQPINGAAHDLGESTPLARFGIISLAGEGVEVPHARLQILVSPSGEVRVRSWTP</sequence>
<protein>
    <submittedName>
        <fullName evidence="2">Uncharacterized protein</fullName>
    </submittedName>
</protein>
<feature type="transmembrane region" description="Helical" evidence="1">
    <location>
        <begin position="27"/>
        <end position="45"/>
    </location>
</feature>
<feature type="transmembrane region" description="Helical" evidence="1">
    <location>
        <begin position="158"/>
        <end position="180"/>
    </location>
</feature>
<dbReference type="AlphaFoldDB" id="A0A6H1U2A8"/>
<accession>A0A6H1U2A8</accession>
<evidence type="ECO:0000256" key="1">
    <source>
        <dbReference type="SAM" id="Phobius"/>
    </source>
</evidence>
<feature type="transmembrane region" description="Helical" evidence="1">
    <location>
        <begin position="57"/>
        <end position="79"/>
    </location>
</feature>
<proteinExistence type="predicted"/>
<feature type="transmembrane region" description="Helical" evidence="1">
    <location>
        <begin position="131"/>
        <end position="151"/>
    </location>
</feature>
<reference evidence="2 3" key="1">
    <citation type="submission" date="2020-04" db="EMBL/GenBank/DDBJ databases">
        <authorList>
            <person name="Basu S."/>
            <person name="Maruthanayagam V."/>
            <person name="Chakraborty S."/>
            <person name="Pramanik A."/>
            <person name="Mukherjee J."/>
            <person name="Brink B."/>
        </authorList>
    </citation>
    <scope>NUCLEOTIDE SEQUENCE [LARGE SCALE GENOMIC DNA]</scope>
    <source>
        <strain evidence="2 3">AP17</strain>
    </source>
</reference>
<keyword evidence="1" id="KW-0812">Transmembrane</keyword>
<dbReference type="RefSeq" id="WP_168570449.1">
    <property type="nucleotide sequence ID" value="NZ_CP051167.1"/>
</dbReference>
<name>A0A6H1U2A8_9CYAN</name>
<feature type="transmembrane region" description="Helical" evidence="1">
    <location>
        <begin position="91"/>
        <end position="111"/>
    </location>
</feature>
<evidence type="ECO:0000313" key="3">
    <source>
        <dbReference type="Proteomes" id="UP000500857"/>
    </source>
</evidence>
<keyword evidence="1" id="KW-0472">Membrane</keyword>
<keyword evidence="1" id="KW-1133">Transmembrane helix</keyword>
<organism evidence="2 3">
    <name type="scientific">Oxynema aestuarii AP17</name>
    <dbReference type="NCBI Taxonomy" id="2064643"/>
    <lineage>
        <taxon>Bacteria</taxon>
        <taxon>Bacillati</taxon>
        <taxon>Cyanobacteriota</taxon>
        <taxon>Cyanophyceae</taxon>
        <taxon>Oscillatoriophycideae</taxon>
        <taxon>Oscillatoriales</taxon>
        <taxon>Oscillatoriaceae</taxon>
        <taxon>Oxynema</taxon>
        <taxon>Oxynema aestuarii</taxon>
    </lineage>
</organism>
<keyword evidence="3" id="KW-1185">Reference proteome</keyword>
<feature type="transmembrane region" description="Helical" evidence="1">
    <location>
        <begin position="192"/>
        <end position="215"/>
    </location>
</feature>